<feature type="region of interest" description="Disordered" evidence="7">
    <location>
        <begin position="1"/>
        <end position="22"/>
    </location>
</feature>
<evidence type="ECO:0000256" key="5">
    <source>
        <dbReference type="ARBA" id="ARBA00023136"/>
    </source>
</evidence>
<evidence type="ECO:0000256" key="2">
    <source>
        <dbReference type="ARBA" id="ARBA00007165"/>
    </source>
</evidence>
<evidence type="ECO:0000313" key="8">
    <source>
        <dbReference type="EMBL" id="RYC29744.1"/>
    </source>
</evidence>
<feature type="transmembrane region" description="Helical" evidence="6">
    <location>
        <begin position="233"/>
        <end position="254"/>
    </location>
</feature>
<dbReference type="InterPro" id="IPR002994">
    <property type="entry name" value="Surf1/Shy1"/>
</dbReference>
<keyword evidence="4 6" id="KW-1133">Transmembrane helix</keyword>
<accession>A0A4V1RU32</accession>
<keyword evidence="5 6" id="KW-0472">Membrane</keyword>
<dbReference type="Pfam" id="PF02104">
    <property type="entry name" value="SURF1"/>
    <property type="match status" value="1"/>
</dbReference>
<dbReference type="PROSITE" id="PS50895">
    <property type="entry name" value="SURF1"/>
    <property type="match status" value="1"/>
</dbReference>
<evidence type="ECO:0000256" key="3">
    <source>
        <dbReference type="ARBA" id="ARBA00022692"/>
    </source>
</evidence>
<comment type="similarity">
    <text evidence="2 6">Belongs to the SURF1 family.</text>
</comment>
<reference evidence="8 9" key="1">
    <citation type="submission" date="2018-12" db="EMBL/GenBank/DDBJ databases">
        <authorList>
            <person name="Grouzdev D.S."/>
            <person name="Krutkina M.S."/>
        </authorList>
    </citation>
    <scope>NUCLEOTIDE SEQUENCE [LARGE SCALE GENOMIC DNA]</scope>
    <source>
        <strain evidence="8 9">RmlP026</strain>
    </source>
</reference>
<name>A0A4V1RU32_9HYPH</name>
<evidence type="ECO:0000256" key="1">
    <source>
        <dbReference type="ARBA" id="ARBA00004370"/>
    </source>
</evidence>
<feature type="transmembrane region" description="Helical" evidence="6">
    <location>
        <begin position="30"/>
        <end position="52"/>
    </location>
</feature>
<dbReference type="AlphaFoldDB" id="A0A4V1RU32"/>
<dbReference type="CDD" id="cd06662">
    <property type="entry name" value="SURF1"/>
    <property type="match status" value="1"/>
</dbReference>
<keyword evidence="3 6" id="KW-0812">Transmembrane</keyword>
<keyword evidence="6" id="KW-1003">Cell membrane</keyword>
<evidence type="ECO:0000256" key="7">
    <source>
        <dbReference type="SAM" id="MobiDB-lite"/>
    </source>
</evidence>
<dbReference type="PANTHER" id="PTHR23427">
    <property type="entry name" value="SURFEIT LOCUS PROTEIN"/>
    <property type="match status" value="1"/>
</dbReference>
<sequence length="264" mass="28086">MRFARVLDAPAPPAPGSPGSPRLRSGGGRIALVLAGVAAVLLLMALGTWQVYRLRWKLDLIAAVDARVHAPAVAAPPPAAWPSVTAEADQYRHVTARGTYDNARETFVQAVTDEGPGFWLLTPFRTDDGFTVLVNRGFVPPGRRDPASRASGEIAGPTRVTGLLRVDEPGGAFLRHNDPASDRWFSRDVGAIAAKRSLAGQVAPYFIDADDAPVPGGFPVGGLTVVAFPNNHLVYTITWYALGLGLAGALVWVVREERGARAPR</sequence>
<dbReference type="RefSeq" id="WP_129229109.1">
    <property type="nucleotide sequence ID" value="NZ_QYBB01000041.1"/>
</dbReference>
<evidence type="ECO:0000256" key="4">
    <source>
        <dbReference type="ARBA" id="ARBA00022989"/>
    </source>
</evidence>
<protein>
    <recommendedName>
        <fullName evidence="6">SURF1-like protein</fullName>
    </recommendedName>
</protein>
<comment type="caution">
    <text evidence="8">The sequence shown here is derived from an EMBL/GenBank/DDBJ whole genome shotgun (WGS) entry which is preliminary data.</text>
</comment>
<dbReference type="GO" id="GO:0005886">
    <property type="term" value="C:plasma membrane"/>
    <property type="evidence" value="ECO:0007669"/>
    <property type="project" value="UniProtKB-SubCell"/>
</dbReference>
<keyword evidence="9" id="KW-1185">Reference proteome</keyword>
<dbReference type="Proteomes" id="UP000290759">
    <property type="component" value="Unassembled WGS sequence"/>
</dbReference>
<proteinExistence type="inferred from homology"/>
<reference evidence="8 9" key="2">
    <citation type="submission" date="2019-02" db="EMBL/GenBank/DDBJ databases">
        <title>'Lichenibacterium ramalinii' gen. nov. sp. nov., 'Lichenibacterium minor' gen. nov. sp. nov.</title>
        <authorList>
            <person name="Pankratov T."/>
        </authorList>
    </citation>
    <scope>NUCLEOTIDE SEQUENCE [LARGE SCALE GENOMIC DNA]</scope>
    <source>
        <strain evidence="8 9">RmlP026</strain>
    </source>
</reference>
<gene>
    <name evidence="8" type="ORF">D3273_22330</name>
</gene>
<dbReference type="OrthoDB" id="6079986at2"/>
<dbReference type="PANTHER" id="PTHR23427:SF2">
    <property type="entry name" value="SURFEIT LOCUS PROTEIN 1"/>
    <property type="match status" value="1"/>
</dbReference>
<comment type="subcellular location">
    <subcellularLocation>
        <location evidence="6">Cell membrane</location>
        <topology evidence="6">Multi-pass membrane protein</topology>
    </subcellularLocation>
    <subcellularLocation>
        <location evidence="1">Membrane</location>
    </subcellularLocation>
</comment>
<dbReference type="EMBL" id="QYBB01000041">
    <property type="protein sequence ID" value="RYC29744.1"/>
    <property type="molecule type" value="Genomic_DNA"/>
</dbReference>
<evidence type="ECO:0000256" key="6">
    <source>
        <dbReference type="RuleBase" id="RU363076"/>
    </source>
</evidence>
<evidence type="ECO:0000313" key="9">
    <source>
        <dbReference type="Proteomes" id="UP000290759"/>
    </source>
</evidence>
<dbReference type="InterPro" id="IPR045214">
    <property type="entry name" value="Surf1/Surf4"/>
</dbReference>
<organism evidence="8 9">
    <name type="scientific">Lichenibacterium minor</name>
    <dbReference type="NCBI Taxonomy" id="2316528"/>
    <lineage>
        <taxon>Bacteria</taxon>
        <taxon>Pseudomonadati</taxon>
        <taxon>Pseudomonadota</taxon>
        <taxon>Alphaproteobacteria</taxon>
        <taxon>Hyphomicrobiales</taxon>
        <taxon>Lichenihabitantaceae</taxon>
        <taxon>Lichenibacterium</taxon>
    </lineage>
</organism>